<dbReference type="InterPro" id="IPR001633">
    <property type="entry name" value="EAL_dom"/>
</dbReference>
<dbReference type="RefSeq" id="WP_320501144.1">
    <property type="nucleotide sequence ID" value="NZ_JAXCLX010000002.1"/>
</dbReference>
<dbReference type="SMART" id="SM00052">
    <property type="entry name" value="EAL"/>
    <property type="match status" value="1"/>
</dbReference>
<dbReference type="SUPFAM" id="SSF141868">
    <property type="entry name" value="EAL domain-like"/>
    <property type="match status" value="1"/>
</dbReference>
<dbReference type="PANTHER" id="PTHR33121">
    <property type="entry name" value="CYCLIC DI-GMP PHOSPHODIESTERASE PDEF"/>
    <property type="match status" value="1"/>
</dbReference>
<evidence type="ECO:0000259" key="3">
    <source>
        <dbReference type="PROSITE" id="PS50883"/>
    </source>
</evidence>
<keyword evidence="4" id="KW-0378">Hydrolase</keyword>
<dbReference type="SUPFAM" id="SSF52172">
    <property type="entry name" value="CheY-like"/>
    <property type="match status" value="1"/>
</dbReference>
<dbReference type="PROSITE" id="PS50110">
    <property type="entry name" value="RESPONSE_REGULATORY"/>
    <property type="match status" value="1"/>
</dbReference>
<comment type="caution">
    <text evidence="4">The sequence shown here is derived from an EMBL/GenBank/DDBJ whole genome shotgun (WGS) entry which is preliminary data.</text>
</comment>
<organism evidence="4 5">
    <name type="scientific">Dongia rigui</name>
    <dbReference type="NCBI Taxonomy" id="940149"/>
    <lineage>
        <taxon>Bacteria</taxon>
        <taxon>Pseudomonadati</taxon>
        <taxon>Pseudomonadota</taxon>
        <taxon>Alphaproteobacteria</taxon>
        <taxon>Rhodospirillales</taxon>
        <taxon>Dongiaceae</taxon>
        <taxon>Dongia</taxon>
    </lineage>
</organism>
<feature type="modified residue" description="4-aspartylphosphate" evidence="1">
    <location>
        <position position="61"/>
    </location>
</feature>
<feature type="domain" description="Response regulatory" evidence="2">
    <location>
        <begin position="9"/>
        <end position="135"/>
    </location>
</feature>
<gene>
    <name evidence="4" type="ORF">SMD31_12075</name>
</gene>
<dbReference type="InterPro" id="IPR035919">
    <property type="entry name" value="EAL_sf"/>
</dbReference>
<dbReference type="InterPro" id="IPR011006">
    <property type="entry name" value="CheY-like_superfamily"/>
</dbReference>
<keyword evidence="5" id="KW-1185">Reference proteome</keyword>
<dbReference type="Gene3D" id="3.40.50.2300">
    <property type="match status" value="1"/>
</dbReference>
<dbReference type="InterPro" id="IPR001789">
    <property type="entry name" value="Sig_transdc_resp-reg_receiver"/>
</dbReference>
<feature type="domain" description="EAL" evidence="3">
    <location>
        <begin position="149"/>
        <end position="402"/>
    </location>
</feature>
<dbReference type="Pfam" id="PF00563">
    <property type="entry name" value="EAL"/>
    <property type="match status" value="1"/>
</dbReference>
<dbReference type="CDD" id="cd01948">
    <property type="entry name" value="EAL"/>
    <property type="match status" value="1"/>
</dbReference>
<evidence type="ECO:0000313" key="5">
    <source>
        <dbReference type="Proteomes" id="UP001271769"/>
    </source>
</evidence>
<accession>A0ABU5DZG6</accession>
<reference evidence="4 5" key="1">
    <citation type="journal article" date="2013" name="Antonie Van Leeuwenhoek">
        <title>Dongia rigui sp. nov., isolated from freshwater of a large wetland in Korea.</title>
        <authorList>
            <person name="Baik K.S."/>
            <person name="Hwang Y.M."/>
            <person name="Choi J.S."/>
            <person name="Kwon J."/>
            <person name="Seong C.N."/>
        </authorList>
    </citation>
    <scope>NUCLEOTIDE SEQUENCE [LARGE SCALE GENOMIC DNA]</scope>
    <source>
        <strain evidence="4 5">04SU4-P</strain>
    </source>
</reference>
<dbReference type="Proteomes" id="UP001271769">
    <property type="component" value="Unassembled WGS sequence"/>
</dbReference>
<proteinExistence type="predicted"/>
<keyword evidence="1" id="KW-0597">Phosphoprotein</keyword>
<evidence type="ECO:0000259" key="2">
    <source>
        <dbReference type="PROSITE" id="PS50110"/>
    </source>
</evidence>
<dbReference type="InterPro" id="IPR050706">
    <property type="entry name" value="Cyclic-di-GMP_PDE-like"/>
</dbReference>
<dbReference type="Gene3D" id="3.20.20.450">
    <property type="entry name" value="EAL domain"/>
    <property type="match status" value="1"/>
</dbReference>
<evidence type="ECO:0000256" key="1">
    <source>
        <dbReference type="PROSITE-ProRule" id="PRU00169"/>
    </source>
</evidence>
<dbReference type="PANTHER" id="PTHR33121:SF79">
    <property type="entry name" value="CYCLIC DI-GMP PHOSPHODIESTERASE PDED-RELATED"/>
    <property type="match status" value="1"/>
</dbReference>
<dbReference type="GO" id="GO:0071111">
    <property type="term" value="F:cyclic-guanylate-specific phosphodiesterase activity"/>
    <property type="evidence" value="ECO:0007669"/>
    <property type="project" value="UniProtKB-EC"/>
</dbReference>
<name>A0ABU5DZG6_9PROT</name>
<dbReference type="PROSITE" id="PS50883">
    <property type="entry name" value="EAL"/>
    <property type="match status" value="1"/>
</dbReference>
<dbReference type="EMBL" id="JAXCLX010000002">
    <property type="protein sequence ID" value="MDY0872670.1"/>
    <property type="molecule type" value="Genomic_DNA"/>
</dbReference>
<dbReference type="EC" id="3.1.4.52" evidence="4"/>
<protein>
    <submittedName>
        <fullName evidence="4">EAL domain-containing response regulator</fullName>
        <ecNumber evidence="4">3.1.4.52</ecNumber>
    </submittedName>
</protein>
<dbReference type="Pfam" id="PF00072">
    <property type="entry name" value="Response_reg"/>
    <property type="match status" value="1"/>
</dbReference>
<evidence type="ECO:0000313" key="4">
    <source>
        <dbReference type="EMBL" id="MDY0872670.1"/>
    </source>
</evidence>
<sequence>MPEVTAGLRVLVIDEQNVTRRMAVKMVRDSGAAEVLEAETPLQALTLLDAQERPVDLVITDVKAASESGAIDGVEFVRRAAERRLVGHVVIASALDDAIIRTVETMARGFGIEFAGHVKRPISPESLRPLIVRLVARRAAAPLLKSRSVHVTVEDLRHAIADKQFVPHFQPRVRRADGVVTAVEALIRWRHPDRGLVSPGAFIPLADRTGLIDGITDVVLEKSIAWARIWRDSGIDIAVSVNLTENALSEPDLPERIALLARQHDVPHERILLEVTETVAITEAATSLEALARLRIKGFGLSIDDFGTGMGTPEQLARTPFTEVKIDQALVTGVFDQPQFYGVLEYSLKLARQLGFKTVAEGVEGPKDWQLLSDLGCDEMQGYHVARPMPGEEVEGWVQGWHRDAQ</sequence>
<dbReference type="SMART" id="SM00448">
    <property type="entry name" value="REC"/>
    <property type="match status" value="1"/>
</dbReference>